<dbReference type="Gene3D" id="3.90.70.10">
    <property type="entry name" value="Cysteine proteinases"/>
    <property type="match status" value="1"/>
</dbReference>
<keyword evidence="6 9" id="KW-0378">Hydrolase</keyword>
<dbReference type="Proteomes" id="UP001311232">
    <property type="component" value="Unassembled WGS sequence"/>
</dbReference>
<evidence type="ECO:0000256" key="6">
    <source>
        <dbReference type="ARBA" id="ARBA00022801"/>
    </source>
</evidence>
<dbReference type="PANTHER" id="PTHR21646:SF45">
    <property type="entry name" value="UBIQUITIN CARBOXYL-TERMINAL HYDROLASE 4"/>
    <property type="match status" value="1"/>
</dbReference>
<dbReference type="EC" id="3.4.19.12" evidence="4"/>
<dbReference type="AlphaFoldDB" id="A0AAV9RFE8"/>
<evidence type="ECO:0000259" key="8">
    <source>
        <dbReference type="PROSITE" id="PS50235"/>
    </source>
</evidence>
<dbReference type="PROSITE" id="PS50235">
    <property type="entry name" value="USP_3"/>
    <property type="match status" value="1"/>
</dbReference>
<comment type="catalytic activity">
    <reaction evidence="1">
        <text>Thiol-dependent hydrolysis of ester, thioester, amide, peptide and isopeptide bonds formed by the C-terminal Gly of ubiquitin (a 76-residue protein attached to proteins as an intracellular targeting signal).</text>
        <dbReference type="EC" id="3.4.19.12"/>
    </reaction>
</comment>
<evidence type="ECO:0000256" key="3">
    <source>
        <dbReference type="ARBA" id="ARBA00004496"/>
    </source>
</evidence>
<dbReference type="GO" id="GO:0004843">
    <property type="term" value="F:cysteine-type deubiquitinase activity"/>
    <property type="evidence" value="ECO:0007669"/>
    <property type="project" value="UniProtKB-EC"/>
</dbReference>
<dbReference type="GO" id="GO:0005737">
    <property type="term" value="C:cytoplasm"/>
    <property type="evidence" value="ECO:0007669"/>
    <property type="project" value="UniProtKB-SubCell"/>
</dbReference>
<protein>
    <recommendedName>
        <fullName evidence="4">ubiquitinyl hydrolase 1</fullName>
        <ecNumber evidence="4">3.4.19.12</ecNumber>
    </recommendedName>
</protein>
<keyword evidence="7" id="KW-0539">Nucleus</keyword>
<dbReference type="EMBL" id="JAHHUM010002018">
    <property type="protein sequence ID" value="KAK5607653.1"/>
    <property type="molecule type" value="Genomic_DNA"/>
</dbReference>
<dbReference type="InterPro" id="IPR018200">
    <property type="entry name" value="USP_CS"/>
</dbReference>
<dbReference type="GO" id="GO:0016579">
    <property type="term" value="P:protein deubiquitination"/>
    <property type="evidence" value="ECO:0007669"/>
    <property type="project" value="InterPro"/>
</dbReference>
<gene>
    <name evidence="9" type="primary">USP4_2</name>
    <name evidence="9" type="ORF">CRENBAI_024013</name>
</gene>
<dbReference type="PROSITE" id="PS00973">
    <property type="entry name" value="USP_2"/>
    <property type="match status" value="1"/>
</dbReference>
<feature type="domain" description="USP" evidence="8">
    <location>
        <begin position="1"/>
        <end position="123"/>
    </location>
</feature>
<reference evidence="9 10" key="1">
    <citation type="submission" date="2021-06" db="EMBL/GenBank/DDBJ databases">
        <authorList>
            <person name="Palmer J.M."/>
        </authorList>
    </citation>
    <scope>NUCLEOTIDE SEQUENCE [LARGE SCALE GENOMIC DNA]</scope>
    <source>
        <strain evidence="9 10">MEX-2019</strain>
        <tissue evidence="9">Muscle</tissue>
    </source>
</reference>
<dbReference type="InterPro" id="IPR001394">
    <property type="entry name" value="Peptidase_C19_UCH"/>
</dbReference>
<dbReference type="InterPro" id="IPR038765">
    <property type="entry name" value="Papain-like_cys_pep_sf"/>
</dbReference>
<evidence type="ECO:0000313" key="10">
    <source>
        <dbReference type="Proteomes" id="UP001311232"/>
    </source>
</evidence>
<evidence type="ECO:0000256" key="4">
    <source>
        <dbReference type="ARBA" id="ARBA00012759"/>
    </source>
</evidence>
<sequence>METLGEHDPWYCPTCNKKVRLLAVHLKRFSYNRCWRDKLDTLVDFPIRDLNISEFVCDPKAGPYVYDLIAVSNHKGGIAGGHYVAYGKDKMDGKWYYFYDSVSSVSEDQIVTEAAYVLFYQHREEESPSKLDRSDSPG</sequence>
<dbReference type="InterPro" id="IPR050185">
    <property type="entry name" value="Ub_carboxyl-term_hydrolase"/>
</dbReference>
<organism evidence="9 10">
    <name type="scientific">Crenichthys baileyi</name>
    <name type="common">White River springfish</name>
    <dbReference type="NCBI Taxonomy" id="28760"/>
    <lineage>
        <taxon>Eukaryota</taxon>
        <taxon>Metazoa</taxon>
        <taxon>Chordata</taxon>
        <taxon>Craniata</taxon>
        <taxon>Vertebrata</taxon>
        <taxon>Euteleostomi</taxon>
        <taxon>Actinopterygii</taxon>
        <taxon>Neopterygii</taxon>
        <taxon>Teleostei</taxon>
        <taxon>Neoteleostei</taxon>
        <taxon>Acanthomorphata</taxon>
        <taxon>Ovalentaria</taxon>
        <taxon>Atherinomorphae</taxon>
        <taxon>Cyprinodontiformes</taxon>
        <taxon>Goodeidae</taxon>
        <taxon>Crenichthys</taxon>
    </lineage>
</organism>
<evidence type="ECO:0000256" key="2">
    <source>
        <dbReference type="ARBA" id="ARBA00004123"/>
    </source>
</evidence>
<comment type="caution">
    <text evidence="9">The sequence shown here is derived from an EMBL/GenBank/DDBJ whole genome shotgun (WGS) entry which is preliminary data.</text>
</comment>
<proteinExistence type="predicted"/>
<accession>A0AAV9RFE8</accession>
<keyword evidence="10" id="KW-1185">Reference proteome</keyword>
<evidence type="ECO:0000256" key="1">
    <source>
        <dbReference type="ARBA" id="ARBA00000707"/>
    </source>
</evidence>
<keyword evidence="5" id="KW-0963">Cytoplasm</keyword>
<name>A0AAV9RFE8_9TELE</name>
<dbReference type="InterPro" id="IPR028889">
    <property type="entry name" value="USP"/>
</dbReference>
<evidence type="ECO:0000256" key="5">
    <source>
        <dbReference type="ARBA" id="ARBA00022490"/>
    </source>
</evidence>
<dbReference type="PANTHER" id="PTHR21646">
    <property type="entry name" value="UBIQUITIN CARBOXYL-TERMINAL HYDROLASE"/>
    <property type="match status" value="1"/>
</dbReference>
<dbReference type="SUPFAM" id="SSF54001">
    <property type="entry name" value="Cysteine proteinases"/>
    <property type="match status" value="1"/>
</dbReference>
<evidence type="ECO:0000256" key="7">
    <source>
        <dbReference type="ARBA" id="ARBA00023242"/>
    </source>
</evidence>
<evidence type="ECO:0000313" key="9">
    <source>
        <dbReference type="EMBL" id="KAK5607653.1"/>
    </source>
</evidence>
<dbReference type="GO" id="GO:0005634">
    <property type="term" value="C:nucleus"/>
    <property type="evidence" value="ECO:0007669"/>
    <property type="project" value="UniProtKB-SubCell"/>
</dbReference>
<comment type="subcellular location">
    <subcellularLocation>
        <location evidence="3">Cytoplasm</location>
    </subcellularLocation>
    <subcellularLocation>
        <location evidence="2">Nucleus</location>
    </subcellularLocation>
</comment>
<dbReference type="Pfam" id="PF00443">
    <property type="entry name" value="UCH"/>
    <property type="match status" value="1"/>
</dbReference>